<evidence type="ECO:0000313" key="4">
    <source>
        <dbReference type="Proteomes" id="UP000504630"/>
    </source>
</evidence>
<dbReference type="RefSeq" id="XP_029288648.1">
    <property type="nucleotide sequence ID" value="XM_029432788.1"/>
</dbReference>
<dbReference type="Pfam" id="PF21773">
    <property type="entry name" value="ODAD1_CC"/>
    <property type="match status" value="1"/>
</dbReference>
<dbReference type="GO" id="GO:0036158">
    <property type="term" value="P:outer dynein arm assembly"/>
    <property type="evidence" value="ECO:0007669"/>
    <property type="project" value="TreeGrafter"/>
</dbReference>
<gene>
    <name evidence="5" type="primary">LOC115008901</name>
</gene>
<feature type="domain" description="ODAD1 central coiled coil region" evidence="3">
    <location>
        <begin position="65"/>
        <end position="334"/>
    </location>
</feature>
<dbReference type="GO" id="GO:0003341">
    <property type="term" value="P:cilium movement"/>
    <property type="evidence" value="ECO:0007669"/>
    <property type="project" value="TreeGrafter"/>
</dbReference>
<dbReference type="AlphaFoldDB" id="A0A6J2PR58"/>
<reference evidence="5" key="1">
    <citation type="submission" date="2025-08" db="UniProtKB">
        <authorList>
            <consortium name="RefSeq"/>
        </authorList>
    </citation>
    <scope>IDENTIFICATION</scope>
</reference>
<dbReference type="GeneID" id="115008901"/>
<evidence type="ECO:0000313" key="5">
    <source>
        <dbReference type="RefSeq" id="XP_029288648.1"/>
    </source>
</evidence>
<name>A0A6J2PR58_COTGO</name>
<dbReference type="OrthoDB" id="6766775at2759"/>
<dbReference type="PANTHER" id="PTHR21694:SF18">
    <property type="entry name" value="COILED-COIL DOMAIN-CONTAINING PROTEIN 63"/>
    <property type="match status" value="1"/>
</dbReference>
<dbReference type="InterPro" id="IPR049258">
    <property type="entry name" value="ODAD1_CC"/>
</dbReference>
<organism evidence="4 5">
    <name type="scientific">Cottoperca gobio</name>
    <name type="common">Frogmouth</name>
    <name type="synonym">Aphritis gobio</name>
    <dbReference type="NCBI Taxonomy" id="56716"/>
    <lineage>
        <taxon>Eukaryota</taxon>
        <taxon>Metazoa</taxon>
        <taxon>Chordata</taxon>
        <taxon>Craniata</taxon>
        <taxon>Vertebrata</taxon>
        <taxon>Euteleostomi</taxon>
        <taxon>Actinopterygii</taxon>
        <taxon>Neopterygii</taxon>
        <taxon>Teleostei</taxon>
        <taxon>Neoteleostei</taxon>
        <taxon>Acanthomorphata</taxon>
        <taxon>Eupercaria</taxon>
        <taxon>Perciformes</taxon>
        <taxon>Notothenioidei</taxon>
        <taxon>Bovichtidae</taxon>
        <taxon>Cottoperca</taxon>
    </lineage>
</organism>
<dbReference type="InParanoid" id="A0A6J2PR58"/>
<dbReference type="KEGG" id="cgob:115008901"/>
<feature type="region of interest" description="Disordered" evidence="2">
    <location>
        <begin position="34"/>
        <end position="64"/>
    </location>
</feature>
<proteinExistence type="predicted"/>
<keyword evidence="4" id="KW-1185">Reference proteome</keyword>
<dbReference type="Proteomes" id="UP000504630">
    <property type="component" value="Chromosome 5"/>
</dbReference>
<keyword evidence="1" id="KW-0175">Coiled coil</keyword>
<feature type="region of interest" description="Disordered" evidence="2">
    <location>
        <begin position="282"/>
        <end position="301"/>
    </location>
</feature>
<evidence type="ECO:0000256" key="1">
    <source>
        <dbReference type="ARBA" id="ARBA00023054"/>
    </source>
</evidence>
<feature type="compositionally biased region" description="Basic and acidic residues" evidence="2">
    <location>
        <begin position="34"/>
        <end position="47"/>
    </location>
</feature>
<evidence type="ECO:0000259" key="3">
    <source>
        <dbReference type="Pfam" id="PF21773"/>
    </source>
</evidence>
<accession>A0A6J2PR58</accession>
<dbReference type="PANTHER" id="PTHR21694">
    <property type="entry name" value="COILED-COIL DOMAIN-CONTAINING PROTEIN 63"/>
    <property type="match status" value="1"/>
</dbReference>
<protein>
    <submittedName>
        <fullName evidence="5">Uncharacterized protein LOC115008901</fullName>
    </submittedName>
</protein>
<evidence type="ECO:0000256" key="2">
    <source>
        <dbReference type="SAM" id="MobiDB-lite"/>
    </source>
</evidence>
<sequence length="390" mass="45337">MATDILKEQYNSLQEENDQYKKFTSEQKDNLVSLERDVTASKSRTQEKLTVPGGRKQEEKHRKHRKRIRVLENKLYQDTIKFDNLLCSNKDCRKDIAHLVQLKGSLCNSEEKSNRHLAKQQNSTDKLEKGRTLVFHQSSEAETRMQKLRECTQVETAQFTKRRMQLKMNIHHDVKLNTFMETKLKEIIPLEEDEDSKRARKKQQQYQTGVKKLEMHMQCHRTIVEVTGERDLHQIGPRFTQNEHKNCTYISNINELHCKRNVLKHGTDTMKSNILFLEQENKGHDEQINSKREDLESESEKYSCLSDSPDKRCAEVQRTLDELTAAISGLLDEIMPEAVIVNLDNVAQFTGILEESINNLLIQANSVELDPQSILLTNSDLLPVLPLTHF</sequence>
<dbReference type="InterPro" id="IPR051876">
    <property type="entry name" value="ODA-DC/CCD"/>
</dbReference>
<dbReference type="GO" id="GO:0005930">
    <property type="term" value="C:axoneme"/>
    <property type="evidence" value="ECO:0007669"/>
    <property type="project" value="TreeGrafter"/>
</dbReference>